<keyword evidence="2" id="KW-0812">Transmembrane</keyword>
<keyword evidence="2" id="KW-1133">Transmembrane helix</keyword>
<proteinExistence type="predicted"/>
<keyword evidence="4" id="KW-1185">Reference proteome</keyword>
<evidence type="ECO:0000256" key="1">
    <source>
        <dbReference type="SAM" id="MobiDB-lite"/>
    </source>
</evidence>
<evidence type="ECO:0000256" key="2">
    <source>
        <dbReference type="SAM" id="Phobius"/>
    </source>
</evidence>
<feature type="compositionally biased region" description="Basic and acidic residues" evidence="1">
    <location>
        <begin position="25"/>
        <end position="37"/>
    </location>
</feature>
<dbReference type="EMBL" id="FZQP02000093">
    <property type="protein sequence ID" value="VVC87249.1"/>
    <property type="molecule type" value="Genomic_DNA"/>
</dbReference>
<name>A0A5E4PMJ6_9NEOP</name>
<feature type="transmembrane region" description="Helical" evidence="2">
    <location>
        <begin position="163"/>
        <end position="179"/>
    </location>
</feature>
<keyword evidence="2" id="KW-0472">Membrane</keyword>
<dbReference type="Proteomes" id="UP000324832">
    <property type="component" value="Unassembled WGS sequence"/>
</dbReference>
<accession>A0A5E4PMJ6</accession>
<evidence type="ECO:0000313" key="3">
    <source>
        <dbReference type="EMBL" id="VVC87249.1"/>
    </source>
</evidence>
<reference evidence="3 4" key="1">
    <citation type="submission" date="2017-07" db="EMBL/GenBank/DDBJ databases">
        <authorList>
            <person name="Talla V."/>
            <person name="Backstrom N."/>
        </authorList>
    </citation>
    <scope>NUCLEOTIDE SEQUENCE [LARGE SCALE GENOMIC DNA]</scope>
</reference>
<gene>
    <name evidence="3" type="ORF">LSINAPIS_LOCUS905</name>
</gene>
<organism evidence="3 4">
    <name type="scientific">Leptidea sinapis</name>
    <dbReference type="NCBI Taxonomy" id="189913"/>
    <lineage>
        <taxon>Eukaryota</taxon>
        <taxon>Metazoa</taxon>
        <taxon>Ecdysozoa</taxon>
        <taxon>Arthropoda</taxon>
        <taxon>Hexapoda</taxon>
        <taxon>Insecta</taxon>
        <taxon>Pterygota</taxon>
        <taxon>Neoptera</taxon>
        <taxon>Endopterygota</taxon>
        <taxon>Lepidoptera</taxon>
        <taxon>Glossata</taxon>
        <taxon>Ditrysia</taxon>
        <taxon>Papilionoidea</taxon>
        <taxon>Pieridae</taxon>
        <taxon>Dismorphiinae</taxon>
        <taxon>Leptidea</taxon>
    </lineage>
</organism>
<feature type="compositionally biased region" description="Basic residues" evidence="1">
    <location>
        <begin position="1"/>
        <end position="11"/>
    </location>
</feature>
<protein>
    <submittedName>
        <fullName evidence="3">Uncharacterized protein</fullName>
    </submittedName>
</protein>
<feature type="region of interest" description="Disordered" evidence="1">
    <location>
        <begin position="1"/>
        <end position="81"/>
    </location>
</feature>
<dbReference type="AlphaFoldDB" id="A0A5E4PMJ6"/>
<sequence>MGKRSKAVKHQKISESNNSGDIEEITEKSNSTDEKLKGSKMATTEDEIRKRTKRQRKPDNITEQNNPHSTHKKAKKIIFSENDEPLEVKDASIINKDEGNIVKNKLIVENEEDNIKDEEIDEFCDDIDEEDNKQYESWIQLLEQKLGADTDVVKKKNKKKKKVKQYIIVLFLINSYIVIKRCKGH</sequence>
<evidence type="ECO:0000313" key="4">
    <source>
        <dbReference type="Proteomes" id="UP000324832"/>
    </source>
</evidence>